<accession>A0A8S1HTB0</accession>
<dbReference type="SUPFAM" id="SSF103506">
    <property type="entry name" value="Mitochondrial carrier"/>
    <property type="match status" value="1"/>
</dbReference>
<organism evidence="11 12">
    <name type="scientific">Caenorhabditis auriculariae</name>
    <dbReference type="NCBI Taxonomy" id="2777116"/>
    <lineage>
        <taxon>Eukaryota</taxon>
        <taxon>Metazoa</taxon>
        <taxon>Ecdysozoa</taxon>
        <taxon>Nematoda</taxon>
        <taxon>Chromadorea</taxon>
        <taxon>Rhabditida</taxon>
        <taxon>Rhabditina</taxon>
        <taxon>Rhabditomorpha</taxon>
        <taxon>Rhabditoidea</taxon>
        <taxon>Rhabditidae</taxon>
        <taxon>Peloderinae</taxon>
        <taxon>Caenorhabditis</taxon>
    </lineage>
</organism>
<evidence type="ECO:0000313" key="12">
    <source>
        <dbReference type="Proteomes" id="UP000835052"/>
    </source>
</evidence>
<keyword evidence="4 8" id="KW-0812">Transmembrane</keyword>
<keyword evidence="3 9" id="KW-0813">Transport</keyword>
<sequence length="332" mass="37770">MTIPRLELYKSRIPSAQYPFHRRFCEIARSHEMESSKANRRSRAEKFVVDLTIGGISASISKTVVAPMERVKLLLQVQYSHKDIPADKRYKGIIDAFVRVPKEQGFASFWRGNLTNVIRYFPTQAFNFAFNDLYKSILLKNVSREGNMWSYSVRSLVSGGLAGSTSLCIVYPLDFIRTRLSVDMGHKGNREYKGLVDCASKTMKQEGFRGLYRGFLISLQTYFIYRSVYFGMYDFVQNALRKDNKKLPFVASYAIAQVVTVSSSYLTYPWDTIRRRMMVKGELSTANALASAKKIIAEEGVRGLYKGALANIFRSAGGALVMAIYEEIHKHL</sequence>
<dbReference type="InterPro" id="IPR002113">
    <property type="entry name" value="ADT_euk_type"/>
</dbReference>
<dbReference type="GO" id="GO:0005743">
    <property type="term" value="C:mitochondrial inner membrane"/>
    <property type="evidence" value="ECO:0007669"/>
    <property type="project" value="InterPro"/>
</dbReference>
<evidence type="ECO:0000313" key="11">
    <source>
        <dbReference type="EMBL" id="CAD6199705.1"/>
    </source>
</evidence>
<dbReference type="InterPro" id="IPR023395">
    <property type="entry name" value="MCP_dom_sf"/>
</dbReference>
<keyword evidence="6 10" id="KW-1133">Transmembrane helix</keyword>
<dbReference type="Proteomes" id="UP000835052">
    <property type="component" value="Unassembled WGS sequence"/>
</dbReference>
<dbReference type="AlphaFoldDB" id="A0A8S1HTB0"/>
<feature type="repeat" description="Solcar" evidence="8">
    <location>
        <begin position="247"/>
        <end position="331"/>
    </location>
</feature>
<comment type="subcellular location">
    <subcellularLocation>
        <location evidence="1 10">Membrane</location>
        <topology evidence="1 10">Multi-pass membrane protein</topology>
    </subcellularLocation>
</comment>
<evidence type="ECO:0000256" key="1">
    <source>
        <dbReference type="ARBA" id="ARBA00004141"/>
    </source>
</evidence>
<dbReference type="Pfam" id="PF00153">
    <property type="entry name" value="Mito_carr"/>
    <property type="match status" value="3"/>
</dbReference>
<evidence type="ECO:0000256" key="4">
    <source>
        <dbReference type="ARBA" id="ARBA00022692"/>
    </source>
</evidence>
<gene>
    <name evidence="11" type="ORF">CAUJ_LOCUS15605</name>
</gene>
<feature type="transmembrane region" description="Helical" evidence="10">
    <location>
        <begin position="249"/>
        <end position="268"/>
    </location>
</feature>
<protein>
    <recommendedName>
        <fullName evidence="10">ADP/ATP translocase</fullName>
    </recommendedName>
    <alternativeName>
        <fullName evidence="10">ADP,ATP carrier protein</fullName>
    </alternativeName>
</protein>
<dbReference type="PROSITE" id="PS50920">
    <property type="entry name" value="SOLCAR"/>
    <property type="match status" value="3"/>
</dbReference>
<dbReference type="Gene3D" id="1.50.40.10">
    <property type="entry name" value="Mitochondrial carrier domain"/>
    <property type="match status" value="1"/>
</dbReference>
<evidence type="ECO:0000256" key="9">
    <source>
        <dbReference type="RuleBase" id="RU000488"/>
    </source>
</evidence>
<dbReference type="InterPro" id="IPR018108">
    <property type="entry name" value="MCP_transmembrane"/>
</dbReference>
<keyword evidence="12" id="KW-1185">Reference proteome</keyword>
<feature type="transmembrane region" description="Helical" evidence="10">
    <location>
        <begin position="210"/>
        <end position="229"/>
    </location>
</feature>
<comment type="caution">
    <text evidence="11">The sequence shown here is derived from an EMBL/GenBank/DDBJ whole genome shotgun (WGS) entry which is preliminary data.</text>
</comment>
<dbReference type="PANTHER" id="PTHR45635:SF38">
    <property type="entry name" value="ADP_ATP TRANSLOCASE"/>
    <property type="match status" value="1"/>
</dbReference>
<evidence type="ECO:0000256" key="10">
    <source>
        <dbReference type="RuleBase" id="RU368008"/>
    </source>
</evidence>
<dbReference type="PANTHER" id="PTHR45635">
    <property type="entry name" value="ADP,ATP CARRIER PROTEIN 1-RELATED-RELATED"/>
    <property type="match status" value="1"/>
</dbReference>
<evidence type="ECO:0000256" key="8">
    <source>
        <dbReference type="PROSITE-ProRule" id="PRU00282"/>
    </source>
</evidence>
<dbReference type="GO" id="GO:1901029">
    <property type="term" value="P:negative regulation of mitochondrial outer membrane permeabilization involved in apoptotic signaling pathway"/>
    <property type="evidence" value="ECO:0007669"/>
    <property type="project" value="TreeGrafter"/>
</dbReference>
<dbReference type="InterPro" id="IPR002067">
    <property type="entry name" value="MCP"/>
</dbReference>
<name>A0A8S1HTB0_9PELO</name>
<dbReference type="EMBL" id="CAJGYM010000196">
    <property type="protein sequence ID" value="CAD6199705.1"/>
    <property type="molecule type" value="Genomic_DNA"/>
</dbReference>
<comment type="subunit">
    <text evidence="10">Monomer.</text>
</comment>
<feature type="repeat" description="Solcar" evidence="8">
    <location>
        <begin position="45"/>
        <end position="137"/>
    </location>
</feature>
<reference evidence="11" key="1">
    <citation type="submission" date="2020-10" db="EMBL/GenBank/DDBJ databases">
        <authorList>
            <person name="Kikuchi T."/>
        </authorList>
    </citation>
    <scope>NUCLEOTIDE SEQUENCE</scope>
    <source>
        <strain evidence="11">NKZ352</strain>
    </source>
</reference>
<dbReference type="PRINTS" id="PR00926">
    <property type="entry name" value="MITOCARRIER"/>
</dbReference>
<comment type="caution">
    <text evidence="10">Lacks conserved residue(s) required for the propagation of feature annotation.</text>
</comment>
<proteinExistence type="inferred from homology"/>
<dbReference type="GO" id="GO:0005471">
    <property type="term" value="F:ATP:ADP antiporter activity"/>
    <property type="evidence" value="ECO:0007669"/>
    <property type="project" value="UniProtKB-UniRule"/>
</dbReference>
<evidence type="ECO:0000256" key="3">
    <source>
        <dbReference type="ARBA" id="ARBA00022448"/>
    </source>
</evidence>
<comment type="function">
    <text evidence="10">Catalyzes the exchange of ADP and ATP across the membrane.</text>
</comment>
<comment type="similarity">
    <text evidence="2 9">Belongs to the mitochondrial carrier (TC 2.A.29) family.</text>
</comment>
<keyword evidence="5" id="KW-0677">Repeat</keyword>
<dbReference type="OrthoDB" id="270584at2759"/>
<evidence type="ECO:0000256" key="6">
    <source>
        <dbReference type="ARBA" id="ARBA00022989"/>
    </source>
</evidence>
<evidence type="ECO:0000256" key="7">
    <source>
        <dbReference type="ARBA" id="ARBA00023136"/>
    </source>
</evidence>
<evidence type="ECO:0000256" key="2">
    <source>
        <dbReference type="ARBA" id="ARBA00006375"/>
    </source>
</evidence>
<keyword evidence="7 8" id="KW-0472">Membrane</keyword>
<dbReference type="GO" id="GO:0140021">
    <property type="term" value="P:mitochondrial ADP transmembrane transport"/>
    <property type="evidence" value="ECO:0007669"/>
    <property type="project" value="InterPro"/>
</dbReference>
<dbReference type="GO" id="GO:1990544">
    <property type="term" value="P:mitochondrial ATP transmembrane transport"/>
    <property type="evidence" value="ECO:0007669"/>
    <property type="project" value="InterPro"/>
</dbReference>
<evidence type="ECO:0000256" key="5">
    <source>
        <dbReference type="ARBA" id="ARBA00022737"/>
    </source>
</evidence>
<feature type="repeat" description="Solcar" evidence="8">
    <location>
        <begin position="150"/>
        <end position="239"/>
    </location>
</feature>
<dbReference type="PRINTS" id="PR00927">
    <property type="entry name" value="ADPTRNSLCASE"/>
</dbReference>